<organism evidence="1 2">
    <name type="scientific">Trichoderma lentiforme</name>
    <dbReference type="NCBI Taxonomy" id="1567552"/>
    <lineage>
        <taxon>Eukaryota</taxon>
        <taxon>Fungi</taxon>
        <taxon>Dikarya</taxon>
        <taxon>Ascomycota</taxon>
        <taxon>Pezizomycotina</taxon>
        <taxon>Sordariomycetes</taxon>
        <taxon>Hypocreomycetidae</taxon>
        <taxon>Hypocreales</taxon>
        <taxon>Hypocreaceae</taxon>
        <taxon>Trichoderma</taxon>
    </lineage>
</organism>
<dbReference type="AlphaFoldDB" id="A0A9P5CAD5"/>
<name>A0A9P5CAD5_9HYPO</name>
<gene>
    <name evidence="1" type="ORF">CFAM422_009641</name>
</gene>
<evidence type="ECO:0000313" key="2">
    <source>
        <dbReference type="Proteomes" id="UP000801864"/>
    </source>
</evidence>
<keyword evidence="2" id="KW-1185">Reference proteome</keyword>
<reference evidence="1 2" key="1">
    <citation type="submission" date="2018-06" db="EMBL/GenBank/DDBJ databases">
        <title>Genome analysis of cellulolytic fungus Trichoderma lentiforme CFAM-422.</title>
        <authorList>
            <person name="Steindorff A.S."/>
            <person name="Formighieri E.F."/>
            <person name="Midorikawa G.E.O."/>
            <person name="Tamietti M.S."/>
            <person name="Ramos E.Z."/>
            <person name="Silva A.S."/>
            <person name="Bon E.P.S."/>
            <person name="Mendes T.D."/>
            <person name="Damaso M.C.T."/>
            <person name="Favaro L.C.L."/>
        </authorList>
    </citation>
    <scope>NUCLEOTIDE SEQUENCE [LARGE SCALE GENOMIC DNA]</scope>
    <source>
        <strain evidence="1 2">CFAM-422</strain>
    </source>
</reference>
<dbReference type="EMBL" id="QLNT01000018">
    <property type="protein sequence ID" value="KAF3065593.1"/>
    <property type="molecule type" value="Genomic_DNA"/>
</dbReference>
<protein>
    <submittedName>
        <fullName evidence="1">Uncharacterized protein</fullName>
    </submittedName>
</protein>
<evidence type="ECO:0000313" key="1">
    <source>
        <dbReference type="EMBL" id="KAF3065593.1"/>
    </source>
</evidence>
<proteinExistence type="predicted"/>
<comment type="caution">
    <text evidence="1">The sequence shown here is derived from an EMBL/GenBank/DDBJ whole genome shotgun (WGS) entry which is preliminary data.</text>
</comment>
<dbReference type="Proteomes" id="UP000801864">
    <property type="component" value="Unassembled WGS sequence"/>
</dbReference>
<accession>A0A9P5CAD5</accession>
<sequence>MTTTLRLSASHEMQCAVMSLDQLTFRLYAFTLTNGIDAKTPRSEDIPALARHTLTFQGSSGETLSASPRLTLVSCCYCKKQTHHQSALLILSPNRIRSNSFTTSFSCSPPDLTLFRLLKLQTDSWLSSNEKLQDELQFSKQCLHSNSDSHGLLCHVTGTDRAAAVFVSTEHQLMAREQKWSGDGQMHLLHAFWAAKLDSTT</sequence>